<reference evidence="2 3" key="1">
    <citation type="submission" date="2017-10" db="EMBL/GenBank/DDBJ databases">
        <title>Development of genomic resources for the powdery mildew, Erysiphe pulchra.</title>
        <authorList>
            <person name="Wadl P.A."/>
            <person name="Mack B.M."/>
            <person name="Moore G."/>
            <person name="Beltz S.B."/>
        </authorList>
    </citation>
    <scope>NUCLEOTIDE SEQUENCE [LARGE SCALE GENOMIC DNA]</scope>
    <source>
        <strain evidence="2">Cflorida</strain>
    </source>
</reference>
<feature type="region of interest" description="Disordered" evidence="1">
    <location>
        <begin position="1"/>
        <end position="183"/>
    </location>
</feature>
<feature type="compositionally biased region" description="Basic and acidic residues" evidence="1">
    <location>
        <begin position="101"/>
        <end position="140"/>
    </location>
</feature>
<protein>
    <submittedName>
        <fullName evidence="2">Uncharacterized protein</fullName>
    </submittedName>
</protein>
<feature type="compositionally biased region" description="Basic and acidic residues" evidence="1">
    <location>
        <begin position="166"/>
        <end position="183"/>
    </location>
</feature>
<dbReference type="Proteomes" id="UP000237438">
    <property type="component" value="Unassembled WGS sequence"/>
</dbReference>
<proteinExistence type="predicted"/>
<evidence type="ECO:0000313" key="2">
    <source>
        <dbReference type="EMBL" id="POS82425.1"/>
    </source>
</evidence>
<accession>A0A2S4PK81</accession>
<feature type="compositionally biased region" description="Basic and acidic residues" evidence="1">
    <location>
        <begin position="26"/>
        <end position="50"/>
    </location>
</feature>
<comment type="caution">
    <text evidence="2">The sequence shown here is derived from an EMBL/GenBank/DDBJ whole genome shotgun (WGS) entry which is preliminary data.</text>
</comment>
<evidence type="ECO:0000256" key="1">
    <source>
        <dbReference type="SAM" id="MobiDB-lite"/>
    </source>
</evidence>
<dbReference type="AlphaFoldDB" id="A0A2S4PK81"/>
<sequence>MSPRCTGPGRSDTEEDEGCGGWQQEGPREARSPADIRHGERGHQEPEGARRFLPAGDQEVHRGQLQGGRREAGAVHPQVPQGSRRVRRTHPPKGKGAWQRGRQEARQEGAGQAERREEAESGRRQEDCCSEEARRGEKGRQAQVTEQGEEGRQAADQEAQVAETEESGREEAQDPEEERRQEE</sequence>
<feature type="compositionally biased region" description="Basic and acidic residues" evidence="1">
    <location>
        <begin position="58"/>
        <end position="73"/>
    </location>
</feature>
<gene>
    <name evidence="2" type="ORF">EPUL_005635</name>
</gene>
<keyword evidence="3" id="KW-1185">Reference proteome</keyword>
<evidence type="ECO:0000313" key="3">
    <source>
        <dbReference type="Proteomes" id="UP000237438"/>
    </source>
</evidence>
<name>A0A2S4PK81_9PEZI</name>
<dbReference type="EMBL" id="PEDP01002876">
    <property type="protein sequence ID" value="POS82425.1"/>
    <property type="molecule type" value="Genomic_DNA"/>
</dbReference>
<feature type="compositionally biased region" description="Basic residues" evidence="1">
    <location>
        <begin position="84"/>
        <end position="93"/>
    </location>
</feature>
<organism evidence="2 3">
    <name type="scientific">Erysiphe pulchra</name>
    <dbReference type="NCBI Taxonomy" id="225359"/>
    <lineage>
        <taxon>Eukaryota</taxon>
        <taxon>Fungi</taxon>
        <taxon>Dikarya</taxon>
        <taxon>Ascomycota</taxon>
        <taxon>Pezizomycotina</taxon>
        <taxon>Leotiomycetes</taxon>
        <taxon>Erysiphales</taxon>
        <taxon>Erysiphaceae</taxon>
        <taxon>Erysiphe</taxon>
    </lineage>
</organism>
<feature type="non-terminal residue" evidence="2">
    <location>
        <position position="183"/>
    </location>
</feature>